<evidence type="ECO:0000256" key="2">
    <source>
        <dbReference type="ARBA" id="ARBA00022692"/>
    </source>
</evidence>
<evidence type="ECO:0000313" key="8">
    <source>
        <dbReference type="Proteomes" id="UP000053660"/>
    </source>
</evidence>
<feature type="transmembrane region" description="Helical" evidence="6">
    <location>
        <begin position="46"/>
        <end position="67"/>
    </location>
</feature>
<keyword evidence="8" id="KW-1185">Reference proteome</keyword>
<evidence type="ECO:0000256" key="1">
    <source>
        <dbReference type="ARBA" id="ARBA00004141"/>
    </source>
</evidence>
<feature type="transmembrane region" description="Helical" evidence="6">
    <location>
        <begin position="14"/>
        <end position="34"/>
    </location>
</feature>
<name>A0A0B1RXH6_OESDE</name>
<evidence type="ECO:0000256" key="4">
    <source>
        <dbReference type="ARBA" id="ARBA00023136"/>
    </source>
</evidence>
<sequence length="154" mass="16679">MQDIVFRSNDKQEFLNLLFAIMCHEVFCCIAYGIAMAQQSTPIRSAFPTVMILAGTIPSGMFLASLVNQVNSDSLLLRFILEGLAAGAFVYAACVQMLSAELKQNGSSHHGDSHDRHDNTTEPPSPFQGLMKAAAVTFGVIGFWGLKLATSGHR</sequence>
<feature type="transmembrane region" description="Helical" evidence="6">
    <location>
        <begin position="129"/>
        <end position="149"/>
    </location>
</feature>
<evidence type="ECO:0000313" key="7">
    <source>
        <dbReference type="EMBL" id="KHJ75705.1"/>
    </source>
</evidence>
<accession>A0A0B1RXH6</accession>
<evidence type="ECO:0008006" key="9">
    <source>
        <dbReference type="Google" id="ProtNLM"/>
    </source>
</evidence>
<dbReference type="InterPro" id="IPR003689">
    <property type="entry name" value="ZIP"/>
</dbReference>
<dbReference type="OrthoDB" id="448280at2759"/>
<dbReference type="GO" id="GO:0016020">
    <property type="term" value="C:membrane"/>
    <property type="evidence" value="ECO:0007669"/>
    <property type="project" value="UniProtKB-SubCell"/>
</dbReference>
<comment type="subcellular location">
    <subcellularLocation>
        <location evidence="1">Membrane</location>
        <topology evidence="1">Multi-pass membrane protein</topology>
    </subcellularLocation>
</comment>
<dbReference type="AlphaFoldDB" id="A0A0B1RXH6"/>
<dbReference type="EMBL" id="KN612482">
    <property type="protein sequence ID" value="KHJ75705.1"/>
    <property type="molecule type" value="Genomic_DNA"/>
</dbReference>
<keyword evidence="2 6" id="KW-0812">Transmembrane</keyword>
<dbReference type="GO" id="GO:0046873">
    <property type="term" value="F:metal ion transmembrane transporter activity"/>
    <property type="evidence" value="ECO:0007669"/>
    <property type="project" value="InterPro"/>
</dbReference>
<feature type="compositionally biased region" description="Basic and acidic residues" evidence="5">
    <location>
        <begin position="109"/>
        <end position="120"/>
    </location>
</feature>
<organism evidence="7 8">
    <name type="scientific">Oesophagostomum dentatum</name>
    <name type="common">Nodular worm</name>
    <dbReference type="NCBI Taxonomy" id="61180"/>
    <lineage>
        <taxon>Eukaryota</taxon>
        <taxon>Metazoa</taxon>
        <taxon>Ecdysozoa</taxon>
        <taxon>Nematoda</taxon>
        <taxon>Chromadorea</taxon>
        <taxon>Rhabditida</taxon>
        <taxon>Rhabditina</taxon>
        <taxon>Rhabditomorpha</taxon>
        <taxon>Strongyloidea</taxon>
        <taxon>Strongylidae</taxon>
        <taxon>Oesophagostomum</taxon>
    </lineage>
</organism>
<keyword evidence="3 6" id="KW-1133">Transmembrane helix</keyword>
<evidence type="ECO:0000256" key="3">
    <source>
        <dbReference type="ARBA" id="ARBA00022989"/>
    </source>
</evidence>
<protein>
    <recommendedName>
        <fullName evidence="9">Metal cation transporter, ZIP family</fullName>
    </recommendedName>
</protein>
<reference evidence="7 8" key="1">
    <citation type="submission" date="2014-03" db="EMBL/GenBank/DDBJ databases">
        <title>Draft genome of the hookworm Oesophagostomum dentatum.</title>
        <authorList>
            <person name="Mitreva M."/>
        </authorList>
    </citation>
    <scope>NUCLEOTIDE SEQUENCE [LARGE SCALE GENOMIC DNA]</scope>
    <source>
        <strain evidence="7 8">OD-Hann</strain>
    </source>
</reference>
<feature type="transmembrane region" description="Helical" evidence="6">
    <location>
        <begin position="79"/>
        <end position="98"/>
    </location>
</feature>
<evidence type="ECO:0000256" key="5">
    <source>
        <dbReference type="SAM" id="MobiDB-lite"/>
    </source>
</evidence>
<keyword evidence="4 6" id="KW-0472">Membrane</keyword>
<dbReference type="Proteomes" id="UP000053660">
    <property type="component" value="Unassembled WGS sequence"/>
</dbReference>
<gene>
    <name evidence="7" type="ORF">OESDEN_24679</name>
</gene>
<dbReference type="Pfam" id="PF02535">
    <property type="entry name" value="Zip"/>
    <property type="match status" value="1"/>
</dbReference>
<feature type="region of interest" description="Disordered" evidence="5">
    <location>
        <begin position="105"/>
        <end position="126"/>
    </location>
</feature>
<proteinExistence type="predicted"/>
<evidence type="ECO:0000256" key="6">
    <source>
        <dbReference type="SAM" id="Phobius"/>
    </source>
</evidence>